<feature type="region of interest" description="Disordered" evidence="1">
    <location>
        <begin position="1"/>
        <end position="65"/>
    </location>
</feature>
<feature type="region of interest" description="Disordered" evidence="1">
    <location>
        <begin position="116"/>
        <end position="188"/>
    </location>
</feature>
<evidence type="ECO:0000256" key="1">
    <source>
        <dbReference type="SAM" id="MobiDB-lite"/>
    </source>
</evidence>
<reference evidence="2 3" key="1">
    <citation type="journal article" date="2024" name="Ann. Entomol. Soc. Am.">
        <title>Genomic analyses of the southern and eastern yellowjacket wasps (Hymenoptera: Vespidae) reveal evolutionary signatures of social life.</title>
        <authorList>
            <person name="Catto M.A."/>
            <person name="Caine P.B."/>
            <person name="Orr S.E."/>
            <person name="Hunt B.G."/>
            <person name="Goodisman M.A.D."/>
        </authorList>
    </citation>
    <scope>NUCLEOTIDE SEQUENCE [LARGE SCALE GENOMIC DNA]</scope>
    <source>
        <strain evidence="2">233</strain>
        <tissue evidence="2">Head and thorax</tissue>
    </source>
</reference>
<sequence>MKGESYGHERVGGRGGGVELRDATTASEHVVKIRPGATDSELSTGSNPSSASSTLSAPSSGGLSYGTRSTIVSSSATLEDPPIVPAIKAVVLVVNHPSSIIAAKGARAVCANSNLSSGQTTTTATMATATTTTTTTTTSPRRGNSSGDGVPEKERRKRKRKCDSFSVKRQMREQDRPRFRSVEAKTAT</sequence>
<dbReference type="EMBL" id="JAUDFV010000141">
    <property type="protein sequence ID" value="KAL2722453.1"/>
    <property type="molecule type" value="Genomic_DNA"/>
</dbReference>
<dbReference type="Proteomes" id="UP001607302">
    <property type="component" value="Unassembled WGS sequence"/>
</dbReference>
<evidence type="ECO:0000313" key="2">
    <source>
        <dbReference type="EMBL" id="KAL2722453.1"/>
    </source>
</evidence>
<comment type="caution">
    <text evidence="2">The sequence shown here is derived from an EMBL/GenBank/DDBJ whole genome shotgun (WGS) entry which is preliminary data.</text>
</comment>
<evidence type="ECO:0000313" key="3">
    <source>
        <dbReference type="Proteomes" id="UP001607302"/>
    </source>
</evidence>
<gene>
    <name evidence="2" type="ORF">V1478_009316</name>
</gene>
<accession>A0ABD2APB4</accession>
<protein>
    <submittedName>
        <fullName evidence="2">Uncharacterized protein</fullName>
    </submittedName>
</protein>
<feature type="compositionally biased region" description="Basic and acidic residues" evidence="1">
    <location>
        <begin position="170"/>
        <end position="188"/>
    </location>
</feature>
<organism evidence="2 3">
    <name type="scientific">Vespula squamosa</name>
    <name type="common">Southern yellow jacket</name>
    <name type="synonym">Wasp</name>
    <dbReference type="NCBI Taxonomy" id="30214"/>
    <lineage>
        <taxon>Eukaryota</taxon>
        <taxon>Metazoa</taxon>
        <taxon>Ecdysozoa</taxon>
        <taxon>Arthropoda</taxon>
        <taxon>Hexapoda</taxon>
        <taxon>Insecta</taxon>
        <taxon>Pterygota</taxon>
        <taxon>Neoptera</taxon>
        <taxon>Endopterygota</taxon>
        <taxon>Hymenoptera</taxon>
        <taxon>Apocrita</taxon>
        <taxon>Aculeata</taxon>
        <taxon>Vespoidea</taxon>
        <taxon>Vespidae</taxon>
        <taxon>Vespinae</taxon>
        <taxon>Vespula</taxon>
    </lineage>
</organism>
<feature type="compositionally biased region" description="Basic and acidic residues" evidence="1">
    <location>
        <begin position="1"/>
        <end position="12"/>
    </location>
</feature>
<dbReference type="AlphaFoldDB" id="A0ABD2APB4"/>
<proteinExistence type="predicted"/>
<keyword evidence="3" id="KW-1185">Reference proteome</keyword>
<feature type="compositionally biased region" description="Low complexity" evidence="1">
    <location>
        <begin position="42"/>
        <end position="62"/>
    </location>
</feature>
<feature type="compositionally biased region" description="Low complexity" evidence="1">
    <location>
        <begin position="120"/>
        <end position="138"/>
    </location>
</feature>
<name>A0ABD2APB4_VESSQ</name>